<dbReference type="EMBL" id="AKHW03006780">
    <property type="protein sequence ID" value="KYO18616.1"/>
    <property type="molecule type" value="Genomic_DNA"/>
</dbReference>
<dbReference type="Proteomes" id="UP000050525">
    <property type="component" value="Unassembled WGS sequence"/>
</dbReference>
<proteinExistence type="predicted"/>
<keyword evidence="2" id="KW-1185">Reference proteome</keyword>
<gene>
    <name evidence="1" type="ORF">Y1Q_0009089</name>
</gene>
<evidence type="ECO:0000313" key="1">
    <source>
        <dbReference type="EMBL" id="KYO18616.1"/>
    </source>
</evidence>
<protein>
    <submittedName>
        <fullName evidence="1">Uncharacterized protein</fullName>
    </submittedName>
</protein>
<evidence type="ECO:0000313" key="2">
    <source>
        <dbReference type="Proteomes" id="UP000050525"/>
    </source>
</evidence>
<reference evidence="1 2" key="1">
    <citation type="journal article" date="2012" name="Genome Biol.">
        <title>Sequencing three crocodilian genomes to illuminate the evolution of archosaurs and amniotes.</title>
        <authorList>
            <person name="St John J.A."/>
            <person name="Braun E.L."/>
            <person name="Isberg S.R."/>
            <person name="Miles L.G."/>
            <person name="Chong A.Y."/>
            <person name="Gongora J."/>
            <person name="Dalzell P."/>
            <person name="Moran C."/>
            <person name="Bed'hom B."/>
            <person name="Abzhanov A."/>
            <person name="Burgess S.C."/>
            <person name="Cooksey A.M."/>
            <person name="Castoe T.A."/>
            <person name="Crawford N.G."/>
            <person name="Densmore L.D."/>
            <person name="Drew J.C."/>
            <person name="Edwards S.V."/>
            <person name="Faircloth B.C."/>
            <person name="Fujita M.K."/>
            <person name="Greenwold M.J."/>
            <person name="Hoffmann F.G."/>
            <person name="Howard J.M."/>
            <person name="Iguchi T."/>
            <person name="Janes D.E."/>
            <person name="Khan S.Y."/>
            <person name="Kohno S."/>
            <person name="de Koning A.J."/>
            <person name="Lance S.L."/>
            <person name="McCarthy F.M."/>
            <person name="McCormack J.E."/>
            <person name="Merchant M.E."/>
            <person name="Peterson D.G."/>
            <person name="Pollock D.D."/>
            <person name="Pourmand N."/>
            <person name="Raney B.J."/>
            <person name="Roessler K.A."/>
            <person name="Sanford J.R."/>
            <person name="Sawyer R.H."/>
            <person name="Schmidt C.J."/>
            <person name="Triplett E.W."/>
            <person name="Tuberville T.D."/>
            <person name="Venegas-Anaya M."/>
            <person name="Howard J.T."/>
            <person name="Jarvis E.D."/>
            <person name="Guillette L.J.Jr."/>
            <person name="Glenn T.C."/>
            <person name="Green R.E."/>
            <person name="Ray D.A."/>
        </authorList>
    </citation>
    <scope>NUCLEOTIDE SEQUENCE [LARGE SCALE GENOMIC DNA]</scope>
    <source>
        <strain evidence="1">KSC_2009_1</strain>
    </source>
</reference>
<name>A0A151M2B8_ALLMI</name>
<organism evidence="1 2">
    <name type="scientific">Alligator mississippiensis</name>
    <name type="common">American alligator</name>
    <dbReference type="NCBI Taxonomy" id="8496"/>
    <lineage>
        <taxon>Eukaryota</taxon>
        <taxon>Metazoa</taxon>
        <taxon>Chordata</taxon>
        <taxon>Craniata</taxon>
        <taxon>Vertebrata</taxon>
        <taxon>Euteleostomi</taxon>
        <taxon>Archelosauria</taxon>
        <taxon>Archosauria</taxon>
        <taxon>Crocodylia</taxon>
        <taxon>Alligatoridae</taxon>
        <taxon>Alligatorinae</taxon>
        <taxon>Alligator</taxon>
    </lineage>
</organism>
<sequence length="70" mass="7657">MFSHQHHTASGVINVAPTAATTKFTVPYCEWPRELAALSNRFWPFVKLPGHSALIQVKFSSGGDNSNATQ</sequence>
<accession>A0A151M2B8</accession>
<comment type="caution">
    <text evidence="1">The sequence shown here is derived from an EMBL/GenBank/DDBJ whole genome shotgun (WGS) entry which is preliminary data.</text>
</comment>
<dbReference type="AlphaFoldDB" id="A0A151M2B8"/>